<keyword evidence="3 8" id="KW-0812">Transmembrane</keyword>
<feature type="domain" description="ABC transmembrane type-1" evidence="9">
    <location>
        <begin position="1"/>
        <end position="95"/>
    </location>
</feature>
<evidence type="ECO:0000256" key="6">
    <source>
        <dbReference type="ARBA" id="ARBA00023136"/>
    </source>
</evidence>
<keyword evidence="11" id="KW-1185">Reference proteome</keyword>
<evidence type="ECO:0000259" key="9">
    <source>
        <dbReference type="PROSITE" id="PS50929"/>
    </source>
</evidence>
<sequence length="111" mass="11626">MGIGIKLQEAYAVAGGIAEQAFSSIRTVFSYVGKKRTMENFSAALEPTLNLGIKQGLLKGLAIGSIGVSFAVWAFTAWNGSILIIDKGLKGGDVFNAGVCIIFGGLTLQKQ</sequence>
<reference evidence="10 11" key="1">
    <citation type="journal article" date="2020" name="IScience">
        <title>Genome Sequencing of the Endangered Kingdonia uniflora (Circaeasteraceae, Ranunculales) Reveals Potential Mechanisms of Evolutionary Specialization.</title>
        <authorList>
            <person name="Sun Y."/>
            <person name="Deng T."/>
            <person name="Zhang A."/>
            <person name="Moore M.J."/>
            <person name="Landis J.B."/>
            <person name="Lin N."/>
            <person name="Zhang H."/>
            <person name="Zhang X."/>
            <person name="Huang J."/>
            <person name="Zhang X."/>
            <person name="Sun H."/>
            <person name="Wang H."/>
        </authorList>
    </citation>
    <scope>NUCLEOTIDE SEQUENCE [LARGE SCALE GENOMIC DNA]</scope>
    <source>
        <strain evidence="10">TB1705</strain>
        <tissue evidence="10">Leaf</tissue>
    </source>
</reference>
<dbReference type="InterPro" id="IPR036640">
    <property type="entry name" value="ABC1_TM_sf"/>
</dbReference>
<evidence type="ECO:0000313" key="10">
    <source>
        <dbReference type="EMBL" id="KAF6176965.1"/>
    </source>
</evidence>
<protein>
    <recommendedName>
        <fullName evidence="9">ABC transmembrane type-1 domain-containing protein</fullName>
    </recommendedName>
</protein>
<dbReference type="InterPro" id="IPR011527">
    <property type="entry name" value="ABC1_TM_dom"/>
</dbReference>
<keyword evidence="5 8" id="KW-1133">Transmembrane helix</keyword>
<dbReference type="AlphaFoldDB" id="A0A7J7PBY8"/>
<accession>A0A7J7PBY8</accession>
<dbReference type="PANTHER" id="PTHR45136">
    <property type="entry name" value="ABC TRANSPORTER DOMAIN-CONTAINING PROTEIN"/>
    <property type="match status" value="1"/>
</dbReference>
<dbReference type="Proteomes" id="UP000541444">
    <property type="component" value="Unassembled WGS sequence"/>
</dbReference>
<feature type="transmembrane region" description="Helical" evidence="8">
    <location>
        <begin position="61"/>
        <end position="85"/>
    </location>
</feature>
<organism evidence="10 11">
    <name type="scientific">Kingdonia uniflora</name>
    <dbReference type="NCBI Taxonomy" id="39325"/>
    <lineage>
        <taxon>Eukaryota</taxon>
        <taxon>Viridiplantae</taxon>
        <taxon>Streptophyta</taxon>
        <taxon>Embryophyta</taxon>
        <taxon>Tracheophyta</taxon>
        <taxon>Spermatophyta</taxon>
        <taxon>Magnoliopsida</taxon>
        <taxon>Ranunculales</taxon>
        <taxon>Circaeasteraceae</taxon>
        <taxon>Kingdonia</taxon>
    </lineage>
</organism>
<dbReference type="PROSITE" id="PS50929">
    <property type="entry name" value="ABC_TM1F"/>
    <property type="match status" value="1"/>
</dbReference>
<keyword evidence="2" id="KW-0813">Transport</keyword>
<name>A0A7J7PBY8_9MAGN</name>
<keyword evidence="7" id="KW-0325">Glycoprotein</keyword>
<evidence type="ECO:0000256" key="7">
    <source>
        <dbReference type="ARBA" id="ARBA00023180"/>
    </source>
</evidence>
<evidence type="ECO:0000256" key="4">
    <source>
        <dbReference type="ARBA" id="ARBA00022737"/>
    </source>
</evidence>
<keyword evidence="4" id="KW-0677">Repeat</keyword>
<evidence type="ECO:0000256" key="3">
    <source>
        <dbReference type="ARBA" id="ARBA00022692"/>
    </source>
</evidence>
<dbReference type="GO" id="GO:0005524">
    <property type="term" value="F:ATP binding"/>
    <property type="evidence" value="ECO:0007669"/>
    <property type="project" value="InterPro"/>
</dbReference>
<dbReference type="OrthoDB" id="6500128at2759"/>
<evidence type="ECO:0000256" key="8">
    <source>
        <dbReference type="SAM" id="Phobius"/>
    </source>
</evidence>
<dbReference type="EMBL" id="JACGCM010000012">
    <property type="protein sequence ID" value="KAF6176965.1"/>
    <property type="molecule type" value="Genomic_DNA"/>
</dbReference>
<comment type="similarity">
    <text evidence="1">Belongs to the ABC transporter superfamily. ABCB family. Multidrug resistance exporter (TC 3.A.1.201) subfamily.</text>
</comment>
<dbReference type="GO" id="GO:0140359">
    <property type="term" value="F:ABC-type transporter activity"/>
    <property type="evidence" value="ECO:0007669"/>
    <property type="project" value="InterPro"/>
</dbReference>
<comment type="caution">
    <text evidence="10">The sequence shown here is derived from an EMBL/GenBank/DDBJ whole genome shotgun (WGS) entry which is preliminary data.</text>
</comment>
<dbReference type="GO" id="GO:0016020">
    <property type="term" value="C:membrane"/>
    <property type="evidence" value="ECO:0007669"/>
    <property type="project" value="InterPro"/>
</dbReference>
<dbReference type="SUPFAM" id="SSF90123">
    <property type="entry name" value="ABC transporter transmembrane region"/>
    <property type="match status" value="1"/>
</dbReference>
<dbReference type="PANTHER" id="PTHR45136:SF2">
    <property type="entry name" value="ABC TRANSPORTER DOMAIN-CONTAINING PROTEIN"/>
    <property type="match status" value="1"/>
</dbReference>
<evidence type="ECO:0000256" key="2">
    <source>
        <dbReference type="ARBA" id="ARBA00022448"/>
    </source>
</evidence>
<dbReference type="Gene3D" id="1.20.1560.10">
    <property type="entry name" value="ABC transporter type 1, transmembrane domain"/>
    <property type="match status" value="1"/>
</dbReference>
<evidence type="ECO:0000313" key="11">
    <source>
        <dbReference type="Proteomes" id="UP000541444"/>
    </source>
</evidence>
<keyword evidence="6 8" id="KW-0472">Membrane</keyword>
<proteinExistence type="inferred from homology"/>
<gene>
    <name evidence="10" type="ORF">GIB67_027765</name>
</gene>
<dbReference type="Pfam" id="PF00664">
    <property type="entry name" value="ABC_membrane"/>
    <property type="match status" value="1"/>
</dbReference>
<evidence type="ECO:0000256" key="5">
    <source>
        <dbReference type="ARBA" id="ARBA00022989"/>
    </source>
</evidence>
<evidence type="ECO:0000256" key="1">
    <source>
        <dbReference type="ARBA" id="ARBA00007577"/>
    </source>
</evidence>